<feature type="transmembrane region" description="Helical" evidence="2">
    <location>
        <begin position="164"/>
        <end position="185"/>
    </location>
</feature>
<dbReference type="InterPro" id="IPR050640">
    <property type="entry name" value="Bact_2-comp_sensor_kinase"/>
</dbReference>
<feature type="transmembrane region" description="Helical" evidence="2">
    <location>
        <begin position="7"/>
        <end position="29"/>
    </location>
</feature>
<dbReference type="PANTHER" id="PTHR34220">
    <property type="entry name" value="SENSOR HISTIDINE KINASE YPDA"/>
    <property type="match status" value="1"/>
</dbReference>
<reference evidence="5 6" key="1">
    <citation type="submission" date="2023-07" db="EMBL/GenBank/DDBJ databases">
        <title>Genomic Encyclopedia of Type Strains, Phase IV (KMG-IV): sequencing the most valuable type-strain genomes for metagenomic binning, comparative biology and taxonomic classification.</title>
        <authorList>
            <person name="Goeker M."/>
        </authorList>
    </citation>
    <scope>NUCLEOTIDE SEQUENCE [LARGE SCALE GENOMIC DNA]</scope>
    <source>
        <strain evidence="5 6">DSM 102814</strain>
    </source>
</reference>
<dbReference type="Gene3D" id="3.30.565.10">
    <property type="entry name" value="Histidine kinase-like ATPase, C-terminal domain"/>
    <property type="match status" value="1"/>
</dbReference>
<dbReference type="RefSeq" id="WP_309727458.1">
    <property type="nucleotide sequence ID" value="NZ_JAVDQA010000002.1"/>
</dbReference>
<evidence type="ECO:0000259" key="3">
    <source>
        <dbReference type="Pfam" id="PF06580"/>
    </source>
</evidence>
<feature type="transmembrane region" description="Helical" evidence="2">
    <location>
        <begin position="104"/>
        <end position="125"/>
    </location>
</feature>
<gene>
    <name evidence="5" type="ORF">GGR31_001185</name>
</gene>
<evidence type="ECO:0000313" key="6">
    <source>
        <dbReference type="Proteomes" id="UP001257659"/>
    </source>
</evidence>
<evidence type="ECO:0000259" key="4">
    <source>
        <dbReference type="Pfam" id="PF07695"/>
    </source>
</evidence>
<feature type="transmembrane region" description="Helical" evidence="2">
    <location>
        <begin position="131"/>
        <end position="152"/>
    </location>
</feature>
<accession>A0ABU1K4L2</accession>
<dbReference type="Proteomes" id="UP001257659">
    <property type="component" value="Unassembled WGS sequence"/>
</dbReference>
<name>A0ABU1K4L2_9FLAO</name>
<dbReference type="Pfam" id="PF06580">
    <property type="entry name" value="His_kinase"/>
    <property type="match status" value="1"/>
</dbReference>
<dbReference type="GO" id="GO:0016301">
    <property type="term" value="F:kinase activity"/>
    <property type="evidence" value="ECO:0007669"/>
    <property type="project" value="UniProtKB-KW"/>
</dbReference>
<keyword evidence="1" id="KW-0175">Coiled coil</keyword>
<keyword evidence="5" id="KW-0808">Transferase</keyword>
<dbReference type="InterPro" id="IPR011623">
    <property type="entry name" value="7TMR_DISM_rcpt_extracell_dom1"/>
</dbReference>
<dbReference type="Pfam" id="PF07695">
    <property type="entry name" value="7TMR-DISM_7TM"/>
    <property type="match status" value="1"/>
</dbReference>
<feature type="domain" description="7TM-DISM receptor extracellular" evidence="4">
    <location>
        <begin position="7"/>
        <end position="217"/>
    </location>
</feature>
<keyword evidence="2" id="KW-1133">Transmembrane helix</keyword>
<feature type="coiled-coil region" evidence="1">
    <location>
        <begin position="226"/>
        <end position="260"/>
    </location>
</feature>
<feature type="transmembrane region" description="Helical" evidence="2">
    <location>
        <begin position="197"/>
        <end position="216"/>
    </location>
</feature>
<proteinExistence type="predicted"/>
<evidence type="ECO:0000313" key="5">
    <source>
        <dbReference type="EMBL" id="MDR6300554.1"/>
    </source>
</evidence>
<organism evidence="5 6">
    <name type="scientific">Mesonia maritima</name>
    <dbReference type="NCBI Taxonomy" id="1793873"/>
    <lineage>
        <taxon>Bacteria</taxon>
        <taxon>Pseudomonadati</taxon>
        <taxon>Bacteroidota</taxon>
        <taxon>Flavobacteriia</taxon>
        <taxon>Flavobacteriales</taxon>
        <taxon>Flavobacteriaceae</taxon>
        <taxon>Mesonia</taxon>
    </lineage>
</organism>
<keyword evidence="5" id="KW-0418">Kinase</keyword>
<feature type="transmembrane region" description="Helical" evidence="2">
    <location>
        <begin position="74"/>
        <end position="92"/>
    </location>
</feature>
<keyword evidence="6" id="KW-1185">Reference proteome</keyword>
<protein>
    <submittedName>
        <fullName evidence="5">Sensor histidine kinase YesM</fullName>
    </submittedName>
</protein>
<sequence length="489" mass="58573">MEFVPELFFWQLMVTALSILGIISLVIGYNSKEKSFLFYFVYTFFLLFYFILMTPYDVEWRDQLYTTSFKSLRWYSQVIYNCSYFLFFLYFLDVRTHLYKFYKFIIKVVAIMFSIASLVFLYSILSVKPEVFDFFYIYIFVPVLFCFAIYTLIKSFFLPGRLKYFFITGGGIFIVFAMIALFFPIMRWRIFNIKPFFIFYIGIYIEQFVFAFGLAYKVKLINLSLLEKSLENQQIKEKQNQFLEEKLKEKENEILFITAKAEEERISRLKSKFEDEIHHLHLVSLQNQMNPHFIFNALNSIKFFLIENDKEEAIYYLNKFSKLIRIILESVQVESITLEKELSILELYVNIENIRFEDKIELKINKPKNSNLKNIMVPPMIFQPFIENSIWHGLMLRKGKKKITLNFSKVENTLVLKINDNGIGRKKSMQNLERKFYRKKSIGLKINKERLKHFNQKRGLNYSFKINDLKNEEGKSSGTEIEFLFTNPA</sequence>
<evidence type="ECO:0000256" key="2">
    <source>
        <dbReference type="SAM" id="Phobius"/>
    </source>
</evidence>
<feature type="transmembrane region" description="Helical" evidence="2">
    <location>
        <begin position="36"/>
        <end position="54"/>
    </location>
</feature>
<dbReference type="PANTHER" id="PTHR34220:SF7">
    <property type="entry name" value="SENSOR HISTIDINE KINASE YPDA"/>
    <property type="match status" value="1"/>
</dbReference>
<feature type="domain" description="Signal transduction histidine kinase internal region" evidence="3">
    <location>
        <begin position="282"/>
        <end position="360"/>
    </location>
</feature>
<evidence type="ECO:0000256" key="1">
    <source>
        <dbReference type="SAM" id="Coils"/>
    </source>
</evidence>
<dbReference type="EMBL" id="JAVDQA010000002">
    <property type="protein sequence ID" value="MDR6300554.1"/>
    <property type="molecule type" value="Genomic_DNA"/>
</dbReference>
<dbReference type="InterPro" id="IPR010559">
    <property type="entry name" value="Sig_transdc_His_kin_internal"/>
</dbReference>
<comment type="caution">
    <text evidence="5">The sequence shown here is derived from an EMBL/GenBank/DDBJ whole genome shotgun (WGS) entry which is preliminary data.</text>
</comment>
<dbReference type="InterPro" id="IPR036890">
    <property type="entry name" value="HATPase_C_sf"/>
</dbReference>
<keyword evidence="2" id="KW-0472">Membrane</keyword>
<dbReference type="SUPFAM" id="SSF55874">
    <property type="entry name" value="ATPase domain of HSP90 chaperone/DNA topoisomerase II/histidine kinase"/>
    <property type="match status" value="1"/>
</dbReference>
<keyword evidence="2" id="KW-0812">Transmembrane</keyword>